<sequence>MNDPRVSSWRSSTAFQFQKEDIPRIIQTIGYSRFNAQYLRGAIHRPIAYPSAVLDLLRPFPNPNNRPRPSGFFGRDSPPFQPILELCDVQSLFNLRQTSSRLREIISESEIFKHIIKALPLYHAILGTKYAQLVLVIDFYVLLTSKGCNRCGQFAMLISIPEWLRLCQDCVETGERRGIGLDLGVSRFVPLDTFAGWLAPGREIPDRYWHKDFGVGLKGQRQHVVEYGKVRKLHQSTKPLSWKALAEFNYLVTCAVPYVDPANGETESGIACKGCIRKLRKHPDRKDGIERVYGREEFLGHFQWCYRAQLLWLAYKQDASIPIDTENFEVIQKAITSFETSQRNR</sequence>
<evidence type="ECO:0000313" key="2">
    <source>
        <dbReference type="Proteomes" id="UP000750502"/>
    </source>
</evidence>
<dbReference type="OrthoDB" id="2687876at2759"/>
<proteinExistence type="predicted"/>
<evidence type="ECO:0000313" key="1">
    <source>
        <dbReference type="EMBL" id="KAG5758671.1"/>
    </source>
</evidence>
<comment type="caution">
    <text evidence="1">The sequence shown here is derived from an EMBL/GenBank/DDBJ whole genome shotgun (WGS) entry which is preliminary data.</text>
</comment>
<reference evidence="1" key="1">
    <citation type="journal article" date="2020" name="bioRxiv">
        <title>Historical genomics reveals the evolutionary mechanisms behind multiple outbreaks of the host-specific coffee wilt pathogen Fusarium xylarioides.</title>
        <authorList>
            <person name="Peck D."/>
            <person name="Nowell R.W."/>
            <person name="Flood J."/>
            <person name="Ryan M.J."/>
            <person name="Barraclough T.G."/>
        </authorList>
    </citation>
    <scope>NUCLEOTIDE SEQUENCE</scope>
    <source>
        <strain evidence="1">IMI 127659i</strain>
    </source>
</reference>
<gene>
    <name evidence="1" type="ORF">H9Q72_013188</name>
</gene>
<protein>
    <recommendedName>
        <fullName evidence="3">F-box domain-containing protein</fullName>
    </recommendedName>
</protein>
<name>A0A9P7KVF1_9HYPO</name>
<dbReference type="EMBL" id="JADFTT010000780">
    <property type="protein sequence ID" value="KAG5758671.1"/>
    <property type="molecule type" value="Genomic_DNA"/>
</dbReference>
<dbReference type="AlphaFoldDB" id="A0A9P7KVF1"/>
<reference evidence="1" key="2">
    <citation type="submission" date="2020-10" db="EMBL/GenBank/DDBJ databases">
        <authorList>
            <person name="Peck L.D."/>
            <person name="Nowell R.W."/>
            <person name="Flood J."/>
            <person name="Ryan M.J."/>
            <person name="Barraclough T.G."/>
        </authorList>
    </citation>
    <scope>NUCLEOTIDE SEQUENCE</scope>
    <source>
        <strain evidence="1">IMI 127659i</strain>
    </source>
</reference>
<organism evidence="1 2">
    <name type="scientific">Fusarium xylarioides</name>
    <dbReference type="NCBI Taxonomy" id="221167"/>
    <lineage>
        <taxon>Eukaryota</taxon>
        <taxon>Fungi</taxon>
        <taxon>Dikarya</taxon>
        <taxon>Ascomycota</taxon>
        <taxon>Pezizomycotina</taxon>
        <taxon>Sordariomycetes</taxon>
        <taxon>Hypocreomycetidae</taxon>
        <taxon>Hypocreales</taxon>
        <taxon>Nectriaceae</taxon>
        <taxon>Fusarium</taxon>
        <taxon>Fusarium fujikuroi species complex</taxon>
    </lineage>
</organism>
<keyword evidence="2" id="KW-1185">Reference proteome</keyword>
<dbReference type="Proteomes" id="UP000750502">
    <property type="component" value="Unassembled WGS sequence"/>
</dbReference>
<evidence type="ECO:0008006" key="3">
    <source>
        <dbReference type="Google" id="ProtNLM"/>
    </source>
</evidence>
<accession>A0A9P7KVF1</accession>